<dbReference type="RefSeq" id="WP_345478436.1">
    <property type="nucleotide sequence ID" value="NZ_BAABLW010000007.1"/>
</dbReference>
<reference evidence="3" key="1">
    <citation type="journal article" date="2019" name="Int. J. Syst. Evol. Microbiol.">
        <title>The Global Catalogue of Microorganisms (GCM) 10K type strain sequencing project: providing services to taxonomists for standard genome sequencing and annotation.</title>
        <authorList>
            <consortium name="The Broad Institute Genomics Platform"/>
            <consortium name="The Broad Institute Genome Sequencing Center for Infectious Disease"/>
            <person name="Wu L."/>
            <person name="Ma J."/>
        </authorList>
    </citation>
    <scope>NUCLEOTIDE SEQUENCE [LARGE SCALE GENOMIC DNA]</scope>
    <source>
        <strain evidence="3">JCM 19129</strain>
    </source>
</reference>
<organism evidence="2 3">
    <name type="scientific">Nesterenkonia rhizosphaerae</name>
    <dbReference type="NCBI Taxonomy" id="1348272"/>
    <lineage>
        <taxon>Bacteria</taxon>
        <taxon>Bacillati</taxon>
        <taxon>Actinomycetota</taxon>
        <taxon>Actinomycetes</taxon>
        <taxon>Micrococcales</taxon>
        <taxon>Micrococcaceae</taxon>
        <taxon>Nesterenkonia</taxon>
    </lineage>
</organism>
<evidence type="ECO:0000313" key="2">
    <source>
        <dbReference type="EMBL" id="GAA4926842.1"/>
    </source>
</evidence>
<gene>
    <name evidence="2" type="ORF">GCM10025790_26080</name>
</gene>
<name>A0ABP9G2U8_9MICC</name>
<dbReference type="Proteomes" id="UP001500368">
    <property type="component" value="Unassembled WGS sequence"/>
</dbReference>
<dbReference type="EMBL" id="BAABLW010000007">
    <property type="protein sequence ID" value="GAA4926842.1"/>
    <property type="molecule type" value="Genomic_DNA"/>
</dbReference>
<comment type="caution">
    <text evidence="2">The sequence shown here is derived from an EMBL/GenBank/DDBJ whole genome shotgun (WGS) entry which is preliminary data.</text>
</comment>
<proteinExistence type="predicted"/>
<evidence type="ECO:0000313" key="3">
    <source>
        <dbReference type="Proteomes" id="UP001500368"/>
    </source>
</evidence>
<protein>
    <recommendedName>
        <fullName evidence="4">AbiEi antitoxin C-terminal domain-containing protein</fullName>
    </recommendedName>
</protein>
<accession>A0ABP9G2U8</accession>
<feature type="region of interest" description="Disordered" evidence="1">
    <location>
        <begin position="1"/>
        <end position="20"/>
    </location>
</feature>
<evidence type="ECO:0008006" key="4">
    <source>
        <dbReference type="Google" id="ProtNLM"/>
    </source>
</evidence>
<sequence>MASDSTAHCAAGPPVPQQGHYLRPGRPFSLAELHSLCLDGVLQYVFADVYAWAELPADRSLRTGAAASVLSSTLRDSTVLCGETAAWIHLGGHGPQVVTVISSGTFRRPTGPLRRWQVHQVPLSPDECAQLDDTLMPVTTPVRTAADLLVGVGIPGDRRRLDELLSDPADASPNSGSSLPAEHELRRRLELVAQLVAATNCSAPELAETVCRRLTYTARISIDPETVQDLLGRAL</sequence>
<keyword evidence="3" id="KW-1185">Reference proteome</keyword>
<evidence type="ECO:0000256" key="1">
    <source>
        <dbReference type="SAM" id="MobiDB-lite"/>
    </source>
</evidence>